<dbReference type="PANTHER" id="PTHR32092">
    <property type="entry name" value="6-PHOSPHO-BETA-GLUCOSIDASE-RELATED"/>
    <property type="match status" value="1"/>
</dbReference>
<feature type="binding site" evidence="9">
    <location>
        <position position="202"/>
    </location>
    <ligand>
        <name>Mn(2+)</name>
        <dbReference type="ChEBI" id="CHEBI:29035"/>
    </ligand>
</feature>
<comment type="caution">
    <text evidence="13">The sequence shown here is derived from an EMBL/GenBank/DDBJ whole genome shotgun (WGS) entry which is preliminary data.</text>
</comment>
<dbReference type="PANTHER" id="PTHR32092:SF5">
    <property type="entry name" value="6-PHOSPHO-BETA-GLUCOSIDASE"/>
    <property type="match status" value="1"/>
</dbReference>
<sequence length="438" mass="48590">MARNGLKVAVIGGGSSYTPELVEGIIQRQREFPVKDLYLVDIEDGQEKLNIVGALARRMVERAQSPIRVHLTLDRREAIRDADFVVTQIRVGRLSARARDERIPLHYDCLGQETTGAGGFAKGLRTIPVILDICQDIEELAPEAWMVNFTNPTGMVTEAVLKYGRVKNVGLCNLAIGTRMEVAELAGVDRSQVDFEWIGINHLNWATKIRAGRDNLMDLILDASAAGAGVSVKNIPDFGWDPAFLRTLGALPCSYLHYYYMTDLMLDEERKSAQAEGTRAEVVQRIEAELFELYKDPHLAVKPKQLEQRGGAFYSLAAVELMASIYNDRQDIQTVNVRNGNILPFLPQDASIEVNAVVGHQGARPIQIETPVSPQIRGLLQVVKAYEELTIEAAVHGDYGAALQALMIHPLVTAGETAKRMLNDILEENRAFLPRFFS</sequence>
<dbReference type="Gene3D" id="3.40.50.720">
    <property type="entry name" value="NAD(P)-binding Rossmann-like Domain"/>
    <property type="match status" value="1"/>
</dbReference>
<keyword evidence="9" id="KW-0170">Cobalt</keyword>
<dbReference type="GO" id="GO:0046872">
    <property type="term" value="F:metal ion binding"/>
    <property type="evidence" value="ECO:0007669"/>
    <property type="project" value="UniProtKB-KW"/>
</dbReference>
<dbReference type="GO" id="GO:0005975">
    <property type="term" value="P:carbohydrate metabolic process"/>
    <property type="evidence" value="ECO:0007669"/>
    <property type="project" value="InterPro"/>
</dbReference>
<evidence type="ECO:0000256" key="5">
    <source>
        <dbReference type="ARBA" id="ARBA00023027"/>
    </source>
</evidence>
<dbReference type="Pfam" id="PF11975">
    <property type="entry name" value="Glyco_hydro_4C"/>
    <property type="match status" value="1"/>
</dbReference>
<feature type="binding site" evidence="8">
    <location>
        <position position="97"/>
    </location>
    <ligand>
        <name>substrate</name>
    </ligand>
</feature>
<dbReference type="InterPro" id="IPR019802">
    <property type="entry name" value="GlycHydrolase_4_CS"/>
</dbReference>
<dbReference type="InterPro" id="IPR036291">
    <property type="entry name" value="NAD(P)-bd_dom_sf"/>
</dbReference>
<feature type="binding site" evidence="9">
    <location>
        <position position="172"/>
    </location>
    <ligand>
        <name>Mn(2+)</name>
        <dbReference type="ChEBI" id="CHEBI:29035"/>
    </ligand>
</feature>
<feature type="binding site" evidence="8">
    <location>
        <position position="151"/>
    </location>
    <ligand>
        <name>substrate</name>
    </ligand>
</feature>
<evidence type="ECO:0000256" key="11">
    <source>
        <dbReference type="RuleBase" id="RU361152"/>
    </source>
</evidence>
<evidence type="ECO:0000256" key="2">
    <source>
        <dbReference type="ARBA" id="ARBA00011881"/>
    </source>
</evidence>
<accession>A0A2T2WP41</accession>
<dbReference type="InterPro" id="IPR001088">
    <property type="entry name" value="Glyco_hydro_4"/>
</dbReference>
<feature type="site" description="Increases basicity of active site Tyr" evidence="10">
    <location>
        <position position="113"/>
    </location>
</feature>
<dbReference type="PRINTS" id="PR00732">
    <property type="entry name" value="GLHYDRLASE4"/>
</dbReference>
<keyword evidence="5 11" id="KW-0520">NAD</keyword>
<keyword evidence="9" id="KW-0408">Iron</keyword>
<dbReference type="InterPro" id="IPR015955">
    <property type="entry name" value="Lactate_DH/Glyco_Ohase_4_C"/>
</dbReference>
<keyword evidence="9" id="KW-0533">Nickel</keyword>
<keyword evidence="4 11" id="KW-0378">Hydrolase</keyword>
<evidence type="ECO:0000313" key="14">
    <source>
        <dbReference type="Proteomes" id="UP000241848"/>
    </source>
</evidence>
<dbReference type="GO" id="GO:0004553">
    <property type="term" value="F:hydrolase activity, hydrolyzing O-glycosyl compounds"/>
    <property type="evidence" value="ECO:0007669"/>
    <property type="project" value="InterPro"/>
</dbReference>
<evidence type="ECO:0000256" key="10">
    <source>
        <dbReference type="PIRSR" id="PIRSR601088-4"/>
    </source>
</evidence>
<evidence type="ECO:0000256" key="8">
    <source>
        <dbReference type="PIRSR" id="PIRSR601088-2"/>
    </source>
</evidence>
<evidence type="ECO:0000256" key="3">
    <source>
        <dbReference type="ARBA" id="ARBA00022723"/>
    </source>
</evidence>
<proteinExistence type="inferred from homology"/>
<dbReference type="PROSITE" id="PS01324">
    <property type="entry name" value="GLYCOSYL_HYDROL_F4"/>
    <property type="match status" value="1"/>
</dbReference>
<dbReference type="Pfam" id="PF02056">
    <property type="entry name" value="Glyco_hydro_4"/>
    <property type="match status" value="1"/>
</dbReference>
<evidence type="ECO:0000313" key="13">
    <source>
        <dbReference type="EMBL" id="PSR23983.1"/>
    </source>
</evidence>
<evidence type="ECO:0000256" key="7">
    <source>
        <dbReference type="ARBA" id="ARBA00023295"/>
    </source>
</evidence>
<name>A0A2T2WP41_9FIRM</name>
<dbReference type="Proteomes" id="UP000241848">
    <property type="component" value="Unassembled WGS sequence"/>
</dbReference>
<dbReference type="GO" id="GO:0016616">
    <property type="term" value="F:oxidoreductase activity, acting on the CH-OH group of donors, NAD or NADP as acceptor"/>
    <property type="evidence" value="ECO:0007669"/>
    <property type="project" value="InterPro"/>
</dbReference>
<comment type="similarity">
    <text evidence="1 11">Belongs to the glycosyl hydrolase 4 family.</text>
</comment>
<dbReference type="EMBL" id="PXYV01000002">
    <property type="protein sequence ID" value="PSR23983.1"/>
    <property type="molecule type" value="Genomic_DNA"/>
</dbReference>
<evidence type="ECO:0000259" key="12">
    <source>
        <dbReference type="Pfam" id="PF11975"/>
    </source>
</evidence>
<reference evidence="13 14" key="1">
    <citation type="journal article" date="2014" name="BMC Genomics">
        <title>Comparison of environmental and isolate Sulfobacillus genomes reveals diverse carbon, sulfur, nitrogen, and hydrogen metabolisms.</title>
        <authorList>
            <person name="Justice N.B."/>
            <person name="Norman A."/>
            <person name="Brown C.T."/>
            <person name="Singh A."/>
            <person name="Thomas B.C."/>
            <person name="Banfield J.F."/>
        </authorList>
    </citation>
    <scope>NUCLEOTIDE SEQUENCE [LARGE SCALE GENOMIC DNA]</scope>
    <source>
        <strain evidence="13">AMDSBA3</strain>
    </source>
</reference>
<organism evidence="13 14">
    <name type="scientific">Sulfobacillus acidophilus</name>
    <dbReference type="NCBI Taxonomy" id="53633"/>
    <lineage>
        <taxon>Bacteria</taxon>
        <taxon>Bacillati</taxon>
        <taxon>Bacillota</taxon>
        <taxon>Clostridia</taxon>
        <taxon>Eubacteriales</taxon>
        <taxon>Clostridiales Family XVII. Incertae Sedis</taxon>
        <taxon>Sulfobacillus</taxon>
    </lineage>
</organism>
<dbReference type="AlphaFoldDB" id="A0A2T2WP41"/>
<evidence type="ECO:0000256" key="4">
    <source>
        <dbReference type="ARBA" id="ARBA00022801"/>
    </source>
</evidence>
<dbReference type="InterPro" id="IPR022616">
    <property type="entry name" value="Glyco_hydro_4_C"/>
</dbReference>
<dbReference type="SUPFAM" id="SSF56327">
    <property type="entry name" value="LDH C-terminal domain-like"/>
    <property type="match status" value="1"/>
</dbReference>
<dbReference type="Gene3D" id="3.90.110.10">
    <property type="entry name" value="Lactate dehydrogenase/glycoside hydrolase, family 4, C-terminal"/>
    <property type="match status" value="1"/>
</dbReference>
<evidence type="ECO:0000256" key="9">
    <source>
        <dbReference type="PIRSR" id="PIRSR601088-3"/>
    </source>
</evidence>
<keyword evidence="6 9" id="KW-0464">Manganese</keyword>
<comment type="subunit">
    <text evidence="2">Homotetramer.</text>
</comment>
<keyword evidence="3 9" id="KW-0479">Metal-binding</keyword>
<comment type="cofactor">
    <cofactor evidence="11">
        <name>NAD(+)</name>
        <dbReference type="ChEBI" id="CHEBI:57540"/>
    </cofactor>
    <text evidence="11">Binds 1 NAD(+) per subunit.</text>
</comment>
<evidence type="ECO:0000256" key="1">
    <source>
        <dbReference type="ARBA" id="ARBA00010141"/>
    </source>
</evidence>
<feature type="domain" description="Glycosyl hydrolase family 4 C-terminal" evidence="12">
    <location>
        <begin position="198"/>
        <end position="412"/>
    </location>
</feature>
<gene>
    <name evidence="13" type="ORF">C7B45_01470</name>
</gene>
<dbReference type="SUPFAM" id="SSF51735">
    <property type="entry name" value="NAD(P)-binding Rossmann-fold domains"/>
    <property type="match status" value="1"/>
</dbReference>
<keyword evidence="7 11" id="KW-0326">Glycosidase</keyword>
<dbReference type="CDD" id="cd05296">
    <property type="entry name" value="GH4_P_beta_glucosidase"/>
    <property type="match status" value="1"/>
</dbReference>
<evidence type="ECO:0000256" key="6">
    <source>
        <dbReference type="ARBA" id="ARBA00023211"/>
    </source>
</evidence>
<protein>
    <submittedName>
        <fullName evidence="13">6-phospho-beta-glucosidase</fullName>
    </submittedName>
</protein>